<evidence type="ECO:0000313" key="3">
    <source>
        <dbReference type="Proteomes" id="UP000654918"/>
    </source>
</evidence>
<feature type="domain" description="N-acetyltransferase" evidence="1">
    <location>
        <begin position="62"/>
        <end position="212"/>
    </location>
</feature>
<sequence length="225" mass="25084">MPLKLRPATAADAPALAPIYFSAFGDNPILQNCFPPSSDQCRKFTADSFTKEFEDPRARLLVVTDPDNAADPEEIIAWAKWVRPAAEGEENVEPPPPVESWPSEGNPRFADDFFGGIGRRHAALMGDVRHWYLELIVCHKDHQGKGAASPLLRWGCDRADEDGLVAFLEAVTRAKVVYQKYGFETVETMDFTAPSGEALTQHFMLRKGKAMQDYEKVLENVKSSQ</sequence>
<dbReference type="CDD" id="cd04301">
    <property type="entry name" value="NAT_SF"/>
    <property type="match status" value="1"/>
</dbReference>
<dbReference type="AlphaFoldDB" id="A0A8H6K7H8"/>
<dbReference type="PANTHER" id="PTHR42791">
    <property type="entry name" value="GNAT FAMILY ACETYLTRANSFERASE"/>
    <property type="match status" value="1"/>
</dbReference>
<organism evidence="2 3">
    <name type="scientific">Colletotrichum plurivorum</name>
    <dbReference type="NCBI Taxonomy" id="2175906"/>
    <lineage>
        <taxon>Eukaryota</taxon>
        <taxon>Fungi</taxon>
        <taxon>Dikarya</taxon>
        <taxon>Ascomycota</taxon>
        <taxon>Pezizomycotina</taxon>
        <taxon>Sordariomycetes</taxon>
        <taxon>Hypocreomycetidae</taxon>
        <taxon>Glomerellales</taxon>
        <taxon>Glomerellaceae</taxon>
        <taxon>Colletotrichum</taxon>
        <taxon>Colletotrichum orchidearum species complex</taxon>
    </lineage>
</organism>
<dbReference type="SUPFAM" id="SSF55729">
    <property type="entry name" value="Acyl-CoA N-acyltransferases (Nat)"/>
    <property type="match status" value="1"/>
</dbReference>
<name>A0A8H6K7H8_9PEZI</name>
<keyword evidence="3" id="KW-1185">Reference proteome</keyword>
<dbReference type="Gene3D" id="3.40.630.30">
    <property type="match status" value="1"/>
</dbReference>
<dbReference type="InterPro" id="IPR052523">
    <property type="entry name" value="Trichothecene_AcTrans"/>
</dbReference>
<gene>
    <name evidence="2" type="ORF">CPLU01_09761</name>
</gene>
<dbReference type="InterPro" id="IPR016181">
    <property type="entry name" value="Acyl_CoA_acyltransferase"/>
</dbReference>
<dbReference type="GO" id="GO:0016747">
    <property type="term" value="F:acyltransferase activity, transferring groups other than amino-acyl groups"/>
    <property type="evidence" value="ECO:0007669"/>
    <property type="project" value="InterPro"/>
</dbReference>
<dbReference type="Pfam" id="PF00583">
    <property type="entry name" value="Acetyltransf_1"/>
    <property type="match status" value="1"/>
</dbReference>
<dbReference type="Proteomes" id="UP000654918">
    <property type="component" value="Unassembled WGS sequence"/>
</dbReference>
<evidence type="ECO:0000313" key="2">
    <source>
        <dbReference type="EMBL" id="KAF6826222.1"/>
    </source>
</evidence>
<reference evidence="2" key="1">
    <citation type="journal article" date="2020" name="Phytopathology">
        <title>Genome Sequence Resources of Colletotrichum truncatum, C. plurivorum, C. musicola, and C. sojae: Four Species Pathogenic to Soybean (Glycine max).</title>
        <authorList>
            <person name="Rogerio F."/>
            <person name="Boufleur T.R."/>
            <person name="Ciampi-Guillardi M."/>
            <person name="Sukno S.A."/>
            <person name="Thon M.R."/>
            <person name="Massola Junior N.S."/>
            <person name="Baroncelli R."/>
        </authorList>
    </citation>
    <scope>NUCLEOTIDE SEQUENCE</scope>
    <source>
        <strain evidence="2">LFN00145</strain>
    </source>
</reference>
<proteinExistence type="predicted"/>
<protein>
    <submittedName>
        <fullName evidence="2">GNAT family</fullName>
    </submittedName>
</protein>
<accession>A0A8H6K7H8</accession>
<dbReference type="InterPro" id="IPR000182">
    <property type="entry name" value="GNAT_dom"/>
</dbReference>
<comment type="caution">
    <text evidence="2">The sequence shown here is derived from an EMBL/GenBank/DDBJ whole genome shotgun (WGS) entry which is preliminary data.</text>
</comment>
<dbReference type="EMBL" id="WIGO01000158">
    <property type="protein sequence ID" value="KAF6826222.1"/>
    <property type="molecule type" value="Genomic_DNA"/>
</dbReference>
<dbReference type="PANTHER" id="PTHR42791:SF2">
    <property type="entry name" value="N-ACETYLTRANSFERASE DOMAIN-CONTAINING PROTEIN"/>
    <property type="match status" value="1"/>
</dbReference>
<evidence type="ECO:0000259" key="1">
    <source>
        <dbReference type="PROSITE" id="PS51186"/>
    </source>
</evidence>
<dbReference type="PROSITE" id="PS51186">
    <property type="entry name" value="GNAT"/>
    <property type="match status" value="1"/>
</dbReference>